<feature type="transmembrane region" description="Helical" evidence="1">
    <location>
        <begin position="119"/>
        <end position="141"/>
    </location>
</feature>
<proteinExistence type="predicted"/>
<dbReference type="AlphaFoldDB" id="A0A1G9UKH0"/>
<keyword evidence="1" id="KW-0472">Membrane</keyword>
<feature type="transmembrane region" description="Helical" evidence="1">
    <location>
        <begin position="300"/>
        <end position="327"/>
    </location>
</feature>
<feature type="transmembrane region" description="Helical" evidence="1">
    <location>
        <begin position="168"/>
        <end position="187"/>
    </location>
</feature>
<name>A0A1G9UKH0_9EURY</name>
<feature type="transmembrane region" description="Helical" evidence="1">
    <location>
        <begin position="81"/>
        <end position="99"/>
    </location>
</feature>
<gene>
    <name evidence="2" type="ORF">SAMN05192554_104177</name>
</gene>
<protein>
    <submittedName>
        <fullName evidence="2">Uncharacterized protein</fullName>
    </submittedName>
</protein>
<evidence type="ECO:0000313" key="2">
    <source>
        <dbReference type="EMBL" id="SDM60386.1"/>
    </source>
</evidence>
<feature type="transmembrane region" description="Helical" evidence="1">
    <location>
        <begin position="386"/>
        <end position="410"/>
    </location>
</feature>
<keyword evidence="3" id="KW-1185">Reference proteome</keyword>
<dbReference type="RefSeq" id="WP_089731950.1">
    <property type="nucleotide sequence ID" value="NZ_FNIA01000004.1"/>
</dbReference>
<feature type="transmembrane region" description="Helical" evidence="1">
    <location>
        <begin position="422"/>
        <end position="441"/>
    </location>
</feature>
<dbReference type="EMBL" id="FNIA01000004">
    <property type="protein sequence ID" value="SDM60386.1"/>
    <property type="molecule type" value="Genomic_DNA"/>
</dbReference>
<reference evidence="2 3" key="1">
    <citation type="submission" date="2016-10" db="EMBL/GenBank/DDBJ databases">
        <authorList>
            <person name="de Groot N.N."/>
        </authorList>
    </citation>
    <scope>NUCLEOTIDE SEQUENCE [LARGE SCALE GENOMIC DNA]</scope>
    <source>
        <strain evidence="3">EB21,IBRC-M 10013,KCTC 4048</strain>
    </source>
</reference>
<feature type="transmembrane region" description="Helical" evidence="1">
    <location>
        <begin position="193"/>
        <end position="217"/>
    </location>
</feature>
<feature type="transmembrane region" description="Helical" evidence="1">
    <location>
        <begin position="339"/>
        <end position="357"/>
    </location>
</feature>
<sequence>MDRWHSRAGAALFGTLAFASFASVASAHGVRTVSTPIPGDLLLAGAAVTVGGTAAALARLDASPSRSVREVAVVPMARGRALLWLLRLLLLAAVVAAVVEGLTGRQARVSPATTFVWPVWVKGSLLLAALVGNHWTALAPWMTGYELLSRLEGEDVALFEYPARLGRWPAAVGFVVLVGVVENLTVVPTRPRLTAVLVAGYALAMLLGAVGFGRAWLRNADPLGVLYELVGRVAPLSVDRDPDTRMVVLTRRPVWHEVATPLPGGASAALAVAAVYTVSFDGIVETGSYQRLLFRLADTALGPVAGLATYLGGLVLFLAAFAAVSVLAARLGGADAVRVTRWFGATLLPIAVAYDVAHNWPYVLVNVTALGQLAVPGLPSVAPSPVVYWGSAVGLVVVGHLVAVVAAHLASRELFGVDAARGHAPLVALMVGYTVLSLWILSRPVGG</sequence>
<keyword evidence="1" id="KW-1133">Transmembrane helix</keyword>
<feature type="transmembrane region" description="Helical" evidence="1">
    <location>
        <begin position="37"/>
        <end position="60"/>
    </location>
</feature>
<accession>A0A1G9UKH0</accession>
<organism evidence="2 3">
    <name type="scientific">Haloarchaeobius iranensis</name>
    <dbReference type="NCBI Taxonomy" id="996166"/>
    <lineage>
        <taxon>Archaea</taxon>
        <taxon>Methanobacteriati</taxon>
        <taxon>Methanobacteriota</taxon>
        <taxon>Stenosarchaea group</taxon>
        <taxon>Halobacteria</taxon>
        <taxon>Halobacteriales</taxon>
        <taxon>Halorubellaceae</taxon>
        <taxon>Haloarchaeobius</taxon>
    </lineage>
</organism>
<evidence type="ECO:0000256" key="1">
    <source>
        <dbReference type="SAM" id="Phobius"/>
    </source>
</evidence>
<keyword evidence="1" id="KW-0812">Transmembrane</keyword>
<dbReference type="OrthoDB" id="307643at2157"/>
<evidence type="ECO:0000313" key="3">
    <source>
        <dbReference type="Proteomes" id="UP000199370"/>
    </source>
</evidence>
<dbReference type="Proteomes" id="UP000199370">
    <property type="component" value="Unassembled WGS sequence"/>
</dbReference>
<dbReference type="STRING" id="996166.SAMN05192554_104177"/>